<protein>
    <submittedName>
        <fullName evidence="5">Crotonobetaine/carnitine-CoA ligase</fullName>
        <ecNumber evidence="5">6.2.1.48</ecNumber>
    </submittedName>
</protein>
<dbReference type="PANTHER" id="PTHR43201:SF5">
    <property type="entry name" value="MEDIUM-CHAIN ACYL-COA LIGASE ACSF2, MITOCHONDRIAL"/>
    <property type="match status" value="1"/>
</dbReference>
<dbReference type="PANTHER" id="PTHR43201">
    <property type="entry name" value="ACYL-COA SYNTHETASE"/>
    <property type="match status" value="1"/>
</dbReference>
<dbReference type="Pfam" id="PF13193">
    <property type="entry name" value="AMP-binding_C"/>
    <property type="match status" value="1"/>
</dbReference>
<dbReference type="Proteomes" id="UP001160130">
    <property type="component" value="Unassembled WGS sequence"/>
</dbReference>
<keyword evidence="6" id="KW-1185">Reference proteome</keyword>
<organism evidence="5 6">
    <name type="scientific">Mycolicibacterium frederiksbergense</name>
    <dbReference type="NCBI Taxonomy" id="117567"/>
    <lineage>
        <taxon>Bacteria</taxon>
        <taxon>Bacillati</taxon>
        <taxon>Actinomycetota</taxon>
        <taxon>Actinomycetes</taxon>
        <taxon>Mycobacteriales</taxon>
        <taxon>Mycobacteriaceae</taxon>
        <taxon>Mycolicibacterium</taxon>
    </lineage>
</organism>
<dbReference type="Pfam" id="PF00501">
    <property type="entry name" value="AMP-binding"/>
    <property type="match status" value="1"/>
</dbReference>
<dbReference type="RefSeq" id="WP_280834694.1">
    <property type="nucleotide sequence ID" value="NZ_JARXVE010000009.1"/>
</dbReference>
<dbReference type="GO" id="GO:0016874">
    <property type="term" value="F:ligase activity"/>
    <property type="evidence" value="ECO:0007669"/>
    <property type="project" value="UniProtKB-KW"/>
</dbReference>
<sequence>MTPGQSVAELVERRAQADPDGELIRRAGGPALTAGALFERAVQFAGCLASVVGPGGTVATAVPSGPEAAALTTAISWLGAVELPVPVGLDPALARTLARSAGCATTVAVPDRLDLEPHLLDLGHHPRRPLLTIAGRRAGLPGIDELTAAPAPRRRPTLEEPTAVMITSGTGGRPKGALLPNGAAVGQAQRVRRAMAYQADDVLFNVFPWQHINARHAAFLPAVLSGARLVVDCFSARRFWRTAVEERVTAFNFMGSLCVMLLGQPASAADRTHRVRQAYGGPAPAWLYQAVRDRFGVELRQAYACTELADVATTGRQVRPGAAGRVVPEYELRIVDDDGAPVADGNIGTVVVRPRRRWLTFTEYVGDPEATRAAWREGWFVTGDRGRLDDGWFHHEGRVDDVIRRRGVTIDAEHLERVALSHADVEEAAAVGVPSELTEDEVLLVVVPRPGVRPDPAALRRHCAEHLPRHAVPRFVSVENALPRTGSFKIARRALRERGLPPTAWDGDAPATPQETP</sequence>
<dbReference type="InterPro" id="IPR042099">
    <property type="entry name" value="ANL_N_sf"/>
</dbReference>
<comment type="caution">
    <text evidence="5">The sequence shown here is derived from an EMBL/GenBank/DDBJ whole genome shotgun (WGS) entry which is preliminary data.</text>
</comment>
<gene>
    <name evidence="5" type="ORF">M2272_004761</name>
</gene>
<dbReference type="InterPro" id="IPR045851">
    <property type="entry name" value="AMP-bd_C_sf"/>
</dbReference>
<name>A0ABT6L576_9MYCO</name>
<dbReference type="InterPro" id="IPR000873">
    <property type="entry name" value="AMP-dep_synth/lig_dom"/>
</dbReference>
<feature type="domain" description="AMP-dependent synthetase/ligase" evidence="3">
    <location>
        <begin position="12"/>
        <end position="353"/>
    </location>
</feature>
<dbReference type="InterPro" id="IPR025110">
    <property type="entry name" value="AMP-bd_C"/>
</dbReference>
<accession>A0ABT6L576</accession>
<dbReference type="Gene3D" id="3.30.300.30">
    <property type="match status" value="1"/>
</dbReference>
<evidence type="ECO:0000256" key="1">
    <source>
        <dbReference type="ARBA" id="ARBA00006432"/>
    </source>
</evidence>
<reference evidence="5 6" key="1">
    <citation type="submission" date="2023-04" db="EMBL/GenBank/DDBJ databases">
        <title>Forest soil microbial communities from Buena Vista Peninsula, Colon Province, Panama.</title>
        <authorList>
            <person name="Bouskill N."/>
        </authorList>
    </citation>
    <scope>NUCLEOTIDE SEQUENCE [LARGE SCALE GENOMIC DNA]</scope>
    <source>
        <strain evidence="5 6">AC80</strain>
    </source>
</reference>
<evidence type="ECO:0000259" key="4">
    <source>
        <dbReference type="Pfam" id="PF13193"/>
    </source>
</evidence>
<proteinExistence type="inferred from homology"/>
<dbReference type="EC" id="6.2.1.48" evidence="5"/>
<dbReference type="Gene3D" id="3.40.50.12780">
    <property type="entry name" value="N-terminal domain of ligase-like"/>
    <property type="match status" value="1"/>
</dbReference>
<evidence type="ECO:0000256" key="2">
    <source>
        <dbReference type="ARBA" id="ARBA00022598"/>
    </source>
</evidence>
<dbReference type="EMBL" id="JARXVE010000009">
    <property type="protein sequence ID" value="MDH6198102.1"/>
    <property type="molecule type" value="Genomic_DNA"/>
</dbReference>
<comment type="similarity">
    <text evidence="1">Belongs to the ATP-dependent AMP-binding enzyme family.</text>
</comment>
<evidence type="ECO:0000313" key="6">
    <source>
        <dbReference type="Proteomes" id="UP001160130"/>
    </source>
</evidence>
<dbReference type="SUPFAM" id="SSF56801">
    <property type="entry name" value="Acetyl-CoA synthetase-like"/>
    <property type="match status" value="1"/>
</dbReference>
<feature type="domain" description="AMP-binding enzyme C-terminal" evidence="4">
    <location>
        <begin position="415"/>
        <end position="489"/>
    </location>
</feature>
<keyword evidence="2 5" id="KW-0436">Ligase</keyword>
<evidence type="ECO:0000259" key="3">
    <source>
        <dbReference type="Pfam" id="PF00501"/>
    </source>
</evidence>
<evidence type="ECO:0000313" key="5">
    <source>
        <dbReference type="EMBL" id="MDH6198102.1"/>
    </source>
</evidence>